<reference evidence="2" key="2">
    <citation type="submission" date="2020-05" db="UniProtKB">
        <authorList>
            <consortium name="EnsemblMetazoa"/>
        </authorList>
    </citation>
    <scope>IDENTIFICATION</scope>
    <source>
        <strain evidence="2">IAEA</strain>
    </source>
</reference>
<evidence type="ECO:0000256" key="1">
    <source>
        <dbReference type="SAM" id="MobiDB-lite"/>
    </source>
</evidence>
<protein>
    <submittedName>
        <fullName evidence="2">Uncharacterized protein</fullName>
    </submittedName>
</protein>
<organism evidence="2 3">
    <name type="scientific">Glossina palpalis gambiensis</name>
    <dbReference type="NCBI Taxonomy" id="67801"/>
    <lineage>
        <taxon>Eukaryota</taxon>
        <taxon>Metazoa</taxon>
        <taxon>Ecdysozoa</taxon>
        <taxon>Arthropoda</taxon>
        <taxon>Hexapoda</taxon>
        <taxon>Insecta</taxon>
        <taxon>Pterygota</taxon>
        <taxon>Neoptera</taxon>
        <taxon>Endopterygota</taxon>
        <taxon>Diptera</taxon>
        <taxon>Brachycera</taxon>
        <taxon>Muscomorpha</taxon>
        <taxon>Hippoboscoidea</taxon>
        <taxon>Glossinidae</taxon>
        <taxon>Glossina</taxon>
    </lineage>
</organism>
<sequence length="81" mass="9030">MYWLDGFTLDDNLITSSLATIDSNDEQSDNNRRKSGASASSSTSMGVFRSTHRRDYSNNSNTNRLTNTTKASAKTALFHYN</sequence>
<feature type="region of interest" description="Disordered" evidence="1">
    <location>
        <begin position="22"/>
        <end position="81"/>
    </location>
</feature>
<dbReference type="AlphaFoldDB" id="A0A1B0C7G9"/>
<dbReference type="EMBL" id="JXJN01028490">
    <property type="status" value="NOT_ANNOTATED_CDS"/>
    <property type="molecule type" value="Genomic_DNA"/>
</dbReference>
<feature type="compositionally biased region" description="Low complexity" evidence="1">
    <location>
        <begin position="57"/>
        <end position="69"/>
    </location>
</feature>
<evidence type="ECO:0000313" key="2">
    <source>
        <dbReference type="EnsemblMetazoa" id="GPPI051297-PA"/>
    </source>
</evidence>
<dbReference type="EnsemblMetazoa" id="GPPI051297-RA">
    <property type="protein sequence ID" value="GPPI051297-PA"/>
    <property type="gene ID" value="GPPI051297"/>
</dbReference>
<reference evidence="3" key="1">
    <citation type="submission" date="2015-01" db="EMBL/GenBank/DDBJ databases">
        <authorList>
            <person name="Aksoy S."/>
            <person name="Warren W."/>
            <person name="Wilson R.K."/>
        </authorList>
    </citation>
    <scope>NUCLEOTIDE SEQUENCE [LARGE SCALE GENOMIC DNA]</scope>
    <source>
        <strain evidence="3">IAEA</strain>
    </source>
</reference>
<proteinExistence type="predicted"/>
<name>A0A1B0C7G9_9MUSC</name>
<accession>A0A1B0C7G9</accession>
<dbReference type="Proteomes" id="UP000092460">
    <property type="component" value="Unassembled WGS sequence"/>
</dbReference>
<dbReference type="VEuPathDB" id="VectorBase:GPPI051297"/>
<keyword evidence="3" id="KW-1185">Reference proteome</keyword>
<evidence type="ECO:0000313" key="3">
    <source>
        <dbReference type="Proteomes" id="UP000092460"/>
    </source>
</evidence>